<name>A0A5P8D6R3_9CAUD</name>
<gene>
    <name evidence="1" type="primary">86</name>
    <name evidence="1" type="ORF">SEA_LILMCDREAMY_86</name>
</gene>
<proteinExistence type="predicted"/>
<sequence length="74" mass="7849">MDPDALLSDLLDDARGVLARDDQTGTEDAGHVDLARKVVDLHDWIDRGGFLPQAWRATAGGHFYGGSAAEVGGE</sequence>
<protein>
    <submittedName>
        <fullName evidence="1">Uncharacterized protein</fullName>
    </submittedName>
</protein>
<dbReference type="EMBL" id="MN284893">
    <property type="protein sequence ID" value="QFP94706.1"/>
    <property type="molecule type" value="Genomic_DNA"/>
</dbReference>
<dbReference type="GeneID" id="60321056"/>
<reference evidence="1 2" key="1">
    <citation type="submission" date="2019-08" db="EMBL/GenBank/DDBJ databases">
        <authorList>
            <person name="Lippold A."/>
            <person name="Marlatt M."/>
            <person name="Cooper K."/>
            <person name="Frohnapfel E."/>
            <person name="Glenski M."/>
            <person name="Johnson H."/>
            <person name="Johnson K."/>
            <person name="Tjaden E."/>
            <person name="Troeh S."/>
            <person name="Hayes S."/>
            <person name="Ettinger A.-S.H."/>
            <person name="Ettinger W.F."/>
            <person name="Haydock J."/>
            <person name="Anders K.R."/>
            <person name="Garlena R.A."/>
            <person name="Russell D.A."/>
            <person name="Pope W.H."/>
            <person name="Jacobs-Sera D."/>
            <person name="Hatfull G.F."/>
        </authorList>
    </citation>
    <scope>NUCLEOTIDE SEQUENCE [LARGE SCALE GENOMIC DNA]</scope>
</reference>
<dbReference type="Proteomes" id="UP000325405">
    <property type="component" value="Segment"/>
</dbReference>
<keyword evidence="2" id="KW-1185">Reference proteome</keyword>
<evidence type="ECO:0000313" key="1">
    <source>
        <dbReference type="EMBL" id="QFP94706.1"/>
    </source>
</evidence>
<dbReference type="RefSeq" id="YP_009949650.1">
    <property type="nucleotide sequence ID" value="NC_051582.1"/>
</dbReference>
<dbReference type="KEGG" id="vg:60321056"/>
<accession>A0A5P8D6R3</accession>
<organism evidence="1 2">
    <name type="scientific">Mycobacterium phage LilMcDreamy</name>
    <dbReference type="NCBI Taxonomy" id="2652422"/>
    <lineage>
        <taxon>Viruses</taxon>
        <taxon>Duplodnaviria</taxon>
        <taxon>Heunggongvirae</taxon>
        <taxon>Uroviricota</taxon>
        <taxon>Caudoviricetes</taxon>
        <taxon>Bclasvirinae</taxon>
        <taxon>Lilmcdreamyvirus</taxon>
        <taxon>Lilmcdreamyvirus lilmcdreamy</taxon>
    </lineage>
</organism>
<evidence type="ECO:0000313" key="2">
    <source>
        <dbReference type="Proteomes" id="UP000325405"/>
    </source>
</evidence>